<feature type="compositionally biased region" description="Polar residues" evidence="7">
    <location>
        <begin position="1033"/>
        <end position="1060"/>
    </location>
</feature>
<dbReference type="EMBL" id="MU004233">
    <property type="protein sequence ID" value="KAF2671501.1"/>
    <property type="molecule type" value="Genomic_DNA"/>
</dbReference>
<feature type="compositionally biased region" description="Polar residues" evidence="7">
    <location>
        <begin position="665"/>
        <end position="676"/>
    </location>
</feature>
<feature type="region of interest" description="Disordered" evidence="7">
    <location>
        <begin position="302"/>
        <end position="379"/>
    </location>
</feature>
<dbReference type="InterPro" id="IPR001789">
    <property type="entry name" value="Sig_transdc_resp-reg_receiver"/>
</dbReference>
<dbReference type="OrthoDB" id="10249433at2759"/>
<keyword evidence="5" id="KW-0418">Kinase</keyword>
<evidence type="ECO:0000256" key="1">
    <source>
        <dbReference type="ARBA" id="ARBA00000085"/>
    </source>
</evidence>
<dbReference type="SUPFAM" id="SSF55781">
    <property type="entry name" value="GAF domain-like"/>
    <property type="match status" value="1"/>
</dbReference>
<dbReference type="PANTHER" id="PTHR43047:SF72">
    <property type="entry name" value="OSMOSENSING HISTIDINE PROTEIN KINASE SLN1"/>
    <property type="match status" value="1"/>
</dbReference>
<feature type="compositionally biased region" description="Polar residues" evidence="7">
    <location>
        <begin position="13"/>
        <end position="24"/>
    </location>
</feature>
<dbReference type="SUPFAM" id="SSF47384">
    <property type="entry name" value="Homodimeric domain of signal transducing histidine kinase"/>
    <property type="match status" value="1"/>
</dbReference>
<feature type="region of interest" description="Disordered" evidence="7">
    <location>
        <begin position="1"/>
        <end position="30"/>
    </location>
</feature>
<dbReference type="Pfam" id="PF00072">
    <property type="entry name" value="Response_reg"/>
    <property type="match status" value="1"/>
</dbReference>
<evidence type="ECO:0000256" key="6">
    <source>
        <dbReference type="PROSITE-ProRule" id="PRU00169"/>
    </source>
</evidence>
<feature type="modified residue" description="4-aspartylphosphate" evidence="6">
    <location>
        <position position="1163"/>
    </location>
</feature>
<dbReference type="InterPro" id="IPR003661">
    <property type="entry name" value="HisK_dim/P_dom"/>
</dbReference>
<dbReference type="InterPro" id="IPR003594">
    <property type="entry name" value="HATPase_dom"/>
</dbReference>
<dbReference type="EC" id="2.7.13.3" evidence="2"/>
<dbReference type="PROSITE" id="PS50109">
    <property type="entry name" value="HIS_KIN"/>
    <property type="match status" value="1"/>
</dbReference>
<dbReference type="PROSITE" id="PS50110">
    <property type="entry name" value="RESPONSE_REGULATORY"/>
    <property type="match status" value="1"/>
</dbReference>
<dbReference type="AlphaFoldDB" id="A0A6A6UIY0"/>
<evidence type="ECO:0000313" key="11">
    <source>
        <dbReference type="Proteomes" id="UP000799302"/>
    </source>
</evidence>
<keyword evidence="11" id="KW-1185">Reference proteome</keyword>
<dbReference type="SMART" id="SM00448">
    <property type="entry name" value="REC"/>
    <property type="match status" value="1"/>
</dbReference>
<keyword evidence="4" id="KW-0808">Transferase</keyword>
<evidence type="ECO:0000256" key="5">
    <source>
        <dbReference type="ARBA" id="ARBA00022777"/>
    </source>
</evidence>
<feature type="domain" description="Histidine kinase" evidence="8">
    <location>
        <begin position="596"/>
        <end position="865"/>
    </location>
</feature>
<protein>
    <recommendedName>
        <fullName evidence="2">histidine kinase</fullName>
        <ecNumber evidence="2">2.7.13.3</ecNumber>
    </recommendedName>
</protein>
<dbReference type="PRINTS" id="PR00344">
    <property type="entry name" value="BCTRLSENSOR"/>
</dbReference>
<gene>
    <name evidence="10" type="ORF">BT63DRAFT_423704</name>
</gene>
<dbReference type="InterPro" id="IPR004358">
    <property type="entry name" value="Sig_transdc_His_kin-like_C"/>
</dbReference>
<evidence type="ECO:0000313" key="10">
    <source>
        <dbReference type="EMBL" id="KAF2671501.1"/>
    </source>
</evidence>
<dbReference type="Gene3D" id="3.30.565.10">
    <property type="entry name" value="Histidine kinase-like ATPase, C-terminal domain"/>
    <property type="match status" value="1"/>
</dbReference>
<evidence type="ECO:0000259" key="9">
    <source>
        <dbReference type="PROSITE" id="PS50110"/>
    </source>
</evidence>
<dbReference type="Pfam" id="PF00512">
    <property type="entry name" value="HisKA"/>
    <property type="match status" value="1"/>
</dbReference>
<dbReference type="CDD" id="cd00082">
    <property type="entry name" value="HisKA"/>
    <property type="match status" value="1"/>
</dbReference>
<dbReference type="GO" id="GO:0005886">
    <property type="term" value="C:plasma membrane"/>
    <property type="evidence" value="ECO:0007669"/>
    <property type="project" value="TreeGrafter"/>
</dbReference>
<feature type="compositionally biased region" description="Polar residues" evidence="7">
    <location>
        <begin position="303"/>
        <end position="327"/>
    </location>
</feature>
<dbReference type="SMART" id="SM00388">
    <property type="entry name" value="HisKA"/>
    <property type="match status" value="1"/>
</dbReference>
<accession>A0A6A6UIY0</accession>
<dbReference type="GO" id="GO:0009927">
    <property type="term" value="F:histidine phosphotransfer kinase activity"/>
    <property type="evidence" value="ECO:0007669"/>
    <property type="project" value="TreeGrafter"/>
</dbReference>
<feature type="region of interest" description="Disordered" evidence="7">
    <location>
        <begin position="1033"/>
        <end position="1062"/>
    </location>
</feature>
<dbReference type="SMART" id="SM00387">
    <property type="entry name" value="HATPase_c"/>
    <property type="match status" value="1"/>
</dbReference>
<feature type="domain" description="Response regulatory" evidence="9">
    <location>
        <begin position="1112"/>
        <end position="1233"/>
    </location>
</feature>
<dbReference type="InterPro" id="IPR005467">
    <property type="entry name" value="His_kinase_dom"/>
</dbReference>
<dbReference type="Gene3D" id="3.30.450.40">
    <property type="match status" value="1"/>
</dbReference>
<dbReference type="InterPro" id="IPR011006">
    <property type="entry name" value="CheY-like_superfamily"/>
</dbReference>
<dbReference type="GO" id="GO:0000155">
    <property type="term" value="F:phosphorelay sensor kinase activity"/>
    <property type="evidence" value="ECO:0007669"/>
    <property type="project" value="InterPro"/>
</dbReference>
<name>A0A6A6UIY0_9PEZI</name>
<evidence type="ECO:0000256" key="2">
    <source>
        <dbReference type="ARBA" id="ARBA00012438"/>
    </source>
</evidence>
<dbReference type="FunFam" id="1.10.287.130:FF:000023">
    <property type="entry name" value="Sensor histidine kinase/response regulator, putative"/>
    <property type="match status" value="1"/>
</dbReference>
<dbReference type="Gene3D" id="1.10.287.130">
    <property type="match status" value="1"/>
</dbReference>
<feature type="region of interest" description="Disordered" evidence="7">
    <location>
        <begin position="657"/>
        <end position="676"/>
    </location>
</feature>
<reference evidence="10" key="1">
    <citation type="journal article" date="2020" name="Stud. Mycol.">
        <title>101 Dothideomycetes genomes: a test case for predicting lifestyles and emergence of pathogens.</title>
        <authorList>
            <person name="Haridas S."/>
            <person name="Albert R."/>
            <person name="Binder M."/>
            <person name="Bloem J."/>
            <person name="Labutti K."/>
            <person name="Salamov A."/>
            <person name="Andreopoulos B."/>
            <person name="Baker S."/>
            <person name="Barry K."/>
            <person name="Bills G."/>
            <person name="Bluhm B."/>
            <person name="Cannon C."/>
            <person name="Castanera R."/>
            <person name="Culley D."/>
            <person name="Daum C."/>
            <person name="Ezra D."/>
            <person name="Gonzalez J."/>
            <person name="Henrissat B."/>
            <person name="Kuo A."/>
            <person name="Liang C."/>
            <person name="Lipzen A."/>
            <person name="Lutzoni F."/>
            <person name="Magnuson J."/>
            <person name="Mondo S."/>
            <person name="Nolan M."/>
            <person name="Ohm R."/>
            <person name="Pangilinan J."/>
            <person name="Park H.-J."/>
            <person name="Ramirez L."/>
            <person name="Alfaro M."/>
            <person name="Sun H."/>
            <person name="Tritt A."/>
            <person name="Yoshinaga Y."/>
            <person name="Zwiers L.-H."/>
            <person name="Turgeon B."/>
            <person name="Goodwin S."/>
            <person name="Spatafora J."/>
            <person name="Crous P."/>
            <person name="Grigoriev I."/>
        </authorList>
    </citation>
    <scope>NUCLEOTIDE SEQUENCE</scope>
    <source>
        <strain evidence="10">CBS 115976</strain>
    </source>
</reference>
<dbReference type="Pfam" id="PF02518">
    <property type="entry name" value="HATPase_c"/>
    <property type="match status" value="1"/>
</dbReference>
<dbReference type="CDD" id="cd17546">
    <property type="entry name" value="REC_hyHK_CKI1_RcsC-like"/>
    <property type="match status" value="1"/>
</dbReference>
<sequence length="1260" mass="138297">MALPNGDTRDTTDPNQTPIESPQVETPIEKERARKREIASYLSAASVPRDIDGVLRATSSDANITALVQLGAFKLETDRAFLSLLDGRNQYIVTEATRNHSIRKADESVFLGLSKLNISYGVCPRTIDYFTDSSGEMVMETPNVIADKRRYIINDFRADPHYKTRPYVTGFPYMVSYAEVPLVSPLGYVLGSYCVVDDKLREFDTEECIGILDEVADAIMTHLDLIRLKQNRTRAETLIKGLSEFMAREAPVPIGRDLSIASTISEQRMTATRIDSSLEQIKEQESSETLELVEPVYRPQIASYPSTSGQSHGTVSGSDDHTMLSSNTDIIDTPPSTPPDRANPFESIGLSSTTSDGQYDENAPLAVEPDPAEASHESTISSDIRATFARAAKTIRDAMDMSGILFLDAAPTGFGLHLTQSSPEEQEDQWQSMPVDDISTPDMANNACDIIAGSYETPLMPEKHLPEVLLQRFLRRYPRGHVFSADEFGPIDCDYGPGAMPKTLKQHRRRSSRSQHDVEELFAFLPNARYIIFLPLWHFQRETWFGATLGWTTSELAPIDVDSLSLLMAFGNSIMAEVSRFEALAISRAKSDFISSISHELRSPLHGILASGELLREAVDDPALISNLDMIDSCGRTLLDTFNNLLDYAKINNVSQSEAKDQGVDSGSQSPSTSKSANKLHDLSYLVQEVVDGVHLGFIKTIFQNTSDNESMFSTSQPEYDERGEHTPDETVLVTVNIEDRPTWISRLDSGSWKRVVMNIFGNALKYTRSGHIEVGLKLVELPNMAGQLKHQIRFSVKDTGIGMGSEYMKYSLYQPFCQENPLSVGSGLGLSIVQQLVKKLGGTLQIKSQIGVGTAVQVTVPLDNDMVDSLITNPRAAPVGSLSDSKKFLSGKSICYISPEAYKDLINRDFVMTIDVKDRAKAVYKALAKLASTGNEMNILLVNDHIIPDADLYFIDGHILGKSTKGKRYVSIHEHLPRPTAPLLVLCGARAGSPRLQKSELLHGTTYFIHHPLLPKRFTSVLLEATSSGKSKVFSHSQTSSPSTQAPETPNSSPESETLPNIAKEPLPVSSIRPSISAIESISPTTRPIPDTLIPSPDCQPLSAPAPTPKHLLLVDDNAINLKILMTVSQKTGSTYSTAINGLEAVQVYKASSKRFDLIFMDISMPVMSGLEATREIRAFERDMKMQPSKIVALTGLGSASSKKEAFASGTNMFLTKPIRLQAVRDLLNEGSDIETAASQASGQSLTSTVEVRSKSYSG</sequence>
<dbReference type="InterPro" id="IPR036890">
    <property type="entry name" value="HATPase_C_sf"/>
</dbReference>
<dbReference type="SUPFAM" id="SSF55874">
    <property type="entry name" value="ATPase domain of HSP90 chaperone/DNA topoisomerase II/histidine kinase"/>
    <property type="match status" value="1"/>
</dbReference>
<dbReference type="InterPro" id="IPR036097">
    <property type="entry name" value="HisK_dim/P_sf"/>
</dbReference>
<dbReference type="Proteomes" id="UP000799302">
    <property type="component" value="Unassembled WGS sequence"/>
</dbReference>
<dbReference type="Gene3D" id="3.40.50.2300">
    <property type="match status" value="1"/>
</dbReference>
<evidence type="ECO:0000259" key="8">
    <source>
        <dbReference type="PROSITE" id="PS50109"/>
    </source>
</evidence>
<dbReference type="InterPro" id="IPR029016">
    <property type="entry name" value="GAF-like_dom_sf"/>
</dbReference>
<evidence type="ECO:0000256" key="3">
    <source>
        <dbReference type="ARBA" id="ARBA00022553"/>
    </source>
</evidence>
<organism evidence="10 11">
    <name type="scientific">Microthyrium microscopicum</name>
    <dbReference type="NCBI Taxonomy" id="703497"/>
    <lineage>
        <taxon>Eukaryota</taxon>
        <taxon>Fungi</taxon>
        <taxon>Dikarya</taxon>
        <taxon>Ascomycota</taxon>
        <taxon>Pezizomycotina</taxon>
        <taxon>Dothideomycetes</taxon>
        <taxon>Dothideomycetes incertae sedis</taxon>
        <taxon>Microthyriales</taxon>
        <taxon>Microthyriaceae</taxon>
        <taxon>Microthyrium</taxon>
    </lineage>
</organism>
<proteinExistence type="predicted"/>
<dbReference type="SUPFAM" id="SSF52172">
    <property type="entry name" value="CheY-like"/>
    <property type="match status" value="1"/>
</dbReference>
<keyword evidence="3 6" id="KW-0597">Phosphoprotein</keyword>
<evidence type="ECO:0000256" key="4">
    <source>
        <dbReference type="ARBA" id="ARBA00022679"/>
    </source>
</evidence>
<comment type="catalytic activity">
    <reaction evidence="1">
        <text>ATP + protein L-histidine = ADP + protein N-phospho-L-histidine.</text>
        <dbReference type="EC" id="2.7.13.3"/>
    </reaction>
</comment>
<evidence type="ECO:0000256" key="7">
    <source>
        <dbReference type="SAM" id="MobiDB-lite"/>
    </source>
</evidence>
<dbReference type="PANTHER" id="PTHR43047">
    <property type="entry name" value="TWO-COMPONENT HISTIDINE PROTEIN KINASE"/>
    <property type="match status" value="1"/>
</dbReference>